<organism evidence="2 3">
    <name type="scientific">Corallococcus coralloides (strain ATCC 25202 / DSM 2259 / NBRC 100086 / M2)</name>
    <name type="common">Myxococcus coralloides</name>
    <dbReference type="NCBI Taxonomy" id="1144275"/>
    <lineage>
        <taxon>Bacteria</taxon>
        <taxon>Pseudomonadati</taxon>
        <taxon>Myxococcota</taxon>
        <taxon>Myxococcia</taxon>
        <taxon>Myxococcales</taxon>
        <taxon>Cystobacterineae</taxon>
        <taxon>Myxococcaceae</taxon>
        <taxon>Corallococcus</taxon>
    </lineage>
</organism>
<sequence length="480" mass="54059">MEETSLYEQARAIADEVLEGVPHVGVNVDPWGRVHVSIDLVNPDTGECLERVVVNSRGGVMRPEFVAKEGLTAKVESLARRLKTLDRGESYPLEEWDTQLAAIGRSVMAGSGEDAVFRLDDEGHWQAGIESFIGKDDWRFMFRVLATTRGDVPMPLLAERLGLLSRAKELARHLGELGVRLPLPPMDEEQSVLIPDALANLRSGFGQGVDSLDRVPDYTGGGAWDDLYDDRVRREVMKQFAREVHARVKEEKQWPEVIEADRLEAAFDDLKRDGIVTRMGATDTLSGGWTYVREDAHAWEARGLKPWGAAFFHGQDIDSALKGGALHIAFGSLDEEDVPEKDATVGQAVVNTLRKYDFAPKWNGSETTRIELLPAFTWRRRRSRVDTTENLVLYALDASLVELFPRVRTLRMQFGDMTVYDLDRMRSDTLEELTFQFDRDAQARDVLPDLVERVKGRFPRLQTVTVMGERGFEETVSVKA</sequence>
<keyword evidence="3" id="KW-1185">Reference proteome</keyword>
<name>H8MZ69_CORCM</name>
<reference evidence="3" key="2">
    <citation type="submission" date="2012-03" db="EMBL/GenBank/DDBJ databases">
        <title>Genome sequence of the fruiting myxobacterium Corallococcus coralloides DSM 2259.</title>
        <authorList>
            <person name="Huntley S."/>
            <person name="Zhang Y."/>
            <person name="Treuner-Lange A."/>
            <person name="Sensen C.W."/>
            <person name="Sogaard-Andersen L."/>
        </authorList>
    </citation>
    <scope>NUCLEOTIDE SEQUENCE [LARGE SCALE GENOMIC DNA]</scope>
    <source>
        <strain evidence="3">ATCC 25202 / DSM 2259 / NBRC 100086 / M2</strain>
    </source>
</reference>
<dbReference type="EMBL" id="CP003389">
    <property type="protein sequence ID" value="AFE06417.1"/>
    <property type="molecule type" value="Genomic_DNA"/>
</dbReference>
<dbReference type="KEGG" id="ccx:COCOR_05505"/>
<reference evidence="2 3" key="1">
    <citation type="journal article" date="2012" name="J. Bacteriol.">
        <title>Complete Genome Sequence of the Fruiting Myxobacterium Corallococcus coralloides DSM 2259.</title>
        <authorList>
            <person name="Huntley S."/>
            <person name="Zhang Y."/>
            <person name="Treuner-Lange A."/>
            <person name="Kneip S."/>
            <person name="Sensen C.W."/>
            <person name="Sogaard-Andersen L."/>
        </authorList>
    </citation>
    <scope>NUCLEOTIDE SEQUENCE [LARGE SCALE GENOMIC DNA]</scope>
    <source>
        <strain evidence="3">ATCC 25202 / DSM 2259 / NBRC 100086 / M2</strain>
    </source>
</reference>
<dbReference type="InParanoid" id="H8MZ69"/>
<dbReference type="Pfam" id="PF21831">
    <property type="entry name" value="DUF6891"/>
    <property type="match status" value="1"/>
</dbReference>
<dbReference type="RefSeq" id="WP_014398295.1">
    <property type="nucleotide sequence ID" value="NC_017030.1"/>
</dbReference>
<dbReference type="Proteomes" id="UP000007587">
    <property type="component" value="Chromosome"/>
</dbReference>
<feature type="domain" description="DUF6891" evidence="1">
    <location>
        <begin position="196"/>
        <end position="382"/>
    </location>
</feature>
<dbReference type="HOGENOM" id="CLU_553019_0_0_7"/>
<evidence type="ECO:0000259" key="1">
    <source>
        <dbReference type="Pfam" id="PF21831"/>
    </source>
</evidence>
<gene>
    <name evidence="2" type="ordered locus">COCOR_05505</name>
</gene>
<evidence type="ECO:0000313" key="2">
    <source>
        <dbReference type="EMBL" id="AFE06417.1"/>
    </source>
</evidence>
<protein>
    <recommendedName>
        <fullName evidence="1">DUF6891 domain-containing protein</fullName>
    </recommendedName>
</protein>
<accession>H8MZ69</accession>
<dbReference type="OrthoDB" id="5515732at2"/>
<dbReference type="eggNOG" id="ENOG5032XFI">
    <property type="taxonomic scope" value="Bacteria"/>
</dbReference>
<evidence type="ECO:0000313" key="3">
    <source>
        <dbReference type="Proteomes" id="UP000007587"/>
    </source>
</evidence>
<dbReference type="AlphaFoldDB" id="H8MZ69"/>
<dbReference type="STRING" id="1144275.COCOR_05505"/>
<dbReference type="InterPro" id="IPR054186">
    <property type="entry name" value="DUF6891"/>
</dbReference>
<proteinExistence type="predicted"/>